<comment type="caution">
    <text evidence="11">The sequence shown here is derived from an EMBL/GenBank/DDBJ whole genome shotgun (WGS) entry which is preliminary data.</text>
</comment>
<evidence type="ECO:0000256" key="4">
    <source>
        <dbReference type="ARBA" id="ARBA00022679"/>
    </source>
</evidence>
<dbReference type="Proteomes" id="UP001196661">
    <property type="component" value="Unassembled WGS sequence"/>
</dbReference>
<dbReference type="InterPro" id="IPR050482">
    <property type="entry name" value="Sensor_HK_TwoCompSys"/>
</dbReference>
<feature type="domain" description="Histidine kinase" evidence="10">
    <location>
        <begin position="327"/>
        <end position="413"/>
    </location>
</feature>
<gene>
    <name evidence="11" type="ORF">IXB28_05145</name>
</gene>
<feature type="transmembrane region" description="Helical" evidence="9">
    <location>
        <begin position="56"/>
        <end position="74"/>
    </location>
</feature>
<reference evidence="11 12" key="1">
    <citation type="journal article" date="2021" name="Mar. Drugs">
        <title>Genome Reduction and Secondary Metabolism of the Marine Sponge-Associated Cyanobacterium Leptothoe.</title>
        <authorList>
            <person name="Konstantinou D."/>
            <person name="Popin R.V."/>
            <person name="Fewer D.P."/>
            <person name="Sivonen K."/>
            <person name="Gkelis S."/>
        </authorList>
    </citation>
    <scope>NUCLEOTIDE SEQUENCE [LARGE SCALE GENOMIC DNA]</scope>
    <source>
        <strain evidence="11 12">TAU-MAC 1615</strain>
    </source>
</reference>
<feature type="transmembrane region" description="Helical" evidence="9">
    <location>
        <begin position="15"/>
        <end position="35"/>
    </location>
</feature>
<keyword evidence="6 11" id="KW-0418">Kinase</keyword>
<evidence type="ECO:0000313" key="11">
    <source>
        <dbReference type="EMBL" id="MBT9311582.1"/>
    </source>
</evidence>
<dbReference type="Pfam" id="PF02518">
    <property type="entry name" value="HATPase_c"/>
    <property type="match status" value="1"/>
</dbReference>
<sequence>MTTRAIQFQNHPFRFLLYLEWGLLAVSITGILTMPPMREIGRRGLSNGVAPAFTHWPLFTVGCLLLFGLLGLYLPTKGFWLRLGHIAAQVALILVTSGLMLRGARLFPFIYLVLVIRSCLMVGLVGRITVTSLAFLLFMTTLGLKFRSVGGRVPRPVRHLVGSLQMNLVVFFGLSLVFTLLLVNALLNERTIQTRLQKANEDLKRAAVQTKQLATAEERSRIAREIHDSLGHSLTALNIQLEGAIKLSQRDPQKSQQLLTEAKRLGSVALQDVRQSVATLRNKSPNQKSLQSQLNTLIDTLTASTGITPSINLQILKPLPEAMGAALYRLVQEGITNIVKHANATAVELSLMVDDQGTRLLLRDNGDGFDISQTSTGFGLQGMRERAQAIGGQLTVNSRPGEGCEIRLTVPGT</sequence>
<dbReference type="CDD" id="cd16917">
    <property type="entry name" value="HATPase_UhpB-NarQ-NarX-like"/>
    <property type="match status" value="1"/>
</dbReference>
<protein>
    <recommendedName>
        <fullName evidence="2">histidine kinase</fullName>
        <ecNumber evidence="2">2.7.13.3</ecNumber>
    </recommendedName>
</protein>
<evidence type="ECO:0000256" key="2">
    <source>
        <dbReference type="ARBA" id="ARBA00012438"/>
    </source>
</evidence>
<dbReference type="RefSeq" id="WP_215617461.1">
    <property type="nucleotide sequence ID" value="NZ_JADOER010000004.1"/>
</dbReference>
<dbReference type="Pfam" id="PF07730">
    <property type="entry name" value="HisKA_3"/>
    <property type="match status" value="1"/>
</dbReference>
<dbReference type="EMBL" id="JADOER010000004">
    <property type="protein sequence ID" value="MBT9311582.1"/>
    <property type="molecule type" value="Genomic_DNA"/>
</dbReference>
<dbReference type="InterPro" id="IPR011712">
    <property type="entry name" value="Sig_transdc_His_kin_sub3_dim/P"/>
</dbReference>
<dbReference type="InterPro" id="IPR036890">
    <property type="entry name" value="HATPase_C_sf"/>
</dbReference>
<keyword evidence="5" id="KW-0547">Nucleotide-binding</keyword>
<name>A0ABS5Y188_9CYAN</name>
<dbReference type="SMART" id="SM00387">
    <property type="entry name" value="HATPase_c"/>
    <property type="match status" value="1"/>
</dbReference>
<keyword evidence="9" id="KW-1133">Transmembrane helix</keyword>
<evidence type="ECO:0000256" key="5">
    <source>
        <dbReference type="ARBA" id="ARBA00022741"/>
    </source>
</evidence>
<keyword evidence="9" id="KW-0812">Transmembrane</keyword>
<evidence type="ECO:0000256" key="8">
    <source>
        <dbReference type="ARBA" id="ARBA00023012"/>
    </source>
</evidence>
<keyword evidence="12" id="KW-1185">Reference proteome</keyword>
<keyword evidence="7" id="KW-0067">ATP-binding</keyword>
<dbReference type="Gene3D" id="1.20.5.1930">
    <property type="match status" value="1"/>
</dbReference>
<evidence type="ECO:0000256" key="6">
    <source>
        <dbReference type="ARBA" id="ARBA00022777"/>
    </source>
</evidence>
<evidence type="ECO:0000259" key="10">
    <source>
        <dbReference type="PROSITE" id="PS50109"/>
    </source>
</evidence>
<evidence type="ECO:0000256" key="3">
    <source>
        <dbReference type="ARBA" id="ARBA00022553"/>
    </source>
</evidence>
<dbReference type="PROSITE" id="PS50109">
    <property type="entry name" value="HIS_KIN"/>
    <property type="match status" value="1"/>
</dbReference>
<dbReference type="EC" id="2.7.13.3" evidence="2"/>
<keyword evidence="4" id="KW-0808">Transferase</keyword>
<evidence type="ECO:0000256" key="1">
    <source>
        <dbReference type="ARBA" id="ARBA00000085"/>
    </source>
</evidence>
<keyword evidence="9" id="KW-0472">Membrane</keyword>
<accession>A0ABS5Y188</accession>
<dbReference type="PANTHER" id="PTHR24421:SF10">
    <property type="entry name" value="NITRATE_NITRITE SENSOR PROTEIN NARQ"/>
    <property type="match status" value="1"/>
</dbReference>
<keyword evidence="8" id="KW-0902">Two-component regulatory system</keyword>
<feature type="transmembrane region" description="Helical" evidence="9">
    <location>
        <begin position="80"/>
        <end position="99"/>
    </location>
</feature>
<organism evidence="11 12">
    <name type="scientific">Leptothoe kymatousa TAU-MAC 1615</name>
    <dbReference type="NCBI Taxonomy" id="2364775"/>
    <lineage>
        <taxon>Bacteria</taxon>
        <taxon>Bacillati</taxon>
        <taxon>Cyanobacteriota</taxon>
        <taxon>Cyanophyceae</taxon>
        <taxon>Nodosilineales</taxon>
        <taxon>Cymatolegaceae</taxon>
        <taxon>Leptothoe</taxon>
        <taxon>Leptothoe kymatousa</taxon>
    </lineage>
</organism>
<evidence type="ECO:0000256" key="9">
    <source>
        <dbReference type="SAM" id="Phobius"/>
    </source>
</evidence>
<feature type="transmembrane region" description="Helical" evidence="9">
    <location>
        <begin position="164"/>
        <end position="187"/>
    </location>
</feature>
<dbReference type="InterPro" id="IPR005467">
    <property type="entry name" value="His_kinase_dom"/>
</dbReference>
<feature type="transmembrane region" description="Helical" evidence="9">
    <location>
        <begin position="111"/>
        <end position="144"/>
    </location>
</feature>
<evidence type="ECO:0000256" key="7">
    <source>
        <dbReference type="ARBA" id="ARBA00022840"/>
    </source>
</evidence>
<dbReference type="PANTHER" id="PTHR24421">
    <property type="entry name" value="NITRATE/NITRITE SENSOR PROTEIN NARX-RELATED"/>
    <property type="match status" value="1"/>
</dbReference>
<comment type="catalytic activity">
    <reaction evidence="1">
        <text>ATP + protein L-histidine = ADP + protein N-phospho-L-histidine.</text>
        <dbReference type="EC" id="2.7.13.3"/>
    </reaction>
</comment>
<dbReference type="InterPro" id="IPR003594">
    <property type="entry name" value="HATPase_dom"/>
</dbReference>
<dbReference type="GO" id="GO:0016301">
    <property type="term" value="F:kinase activity"/>
    <property type="evidence" value="ECO:0007669"/>
    <property type="project" value="UniProtKB-KW"/>
</dbReference>
<keyword evidence="3" id="KW-0597">Phosphoprotein</keyword>
<dbReference type="Gene3D" id="3.30.565.10">
    <property type="entry name" value="Histidine kinase-like ATPase, C-terminal domain"/>
    <property type="match status" value="1"/>
</dbReference>
<dbReference type="SUPFAM" id="SSF55874">
    <property type="entry name" value="ATPase domain of HSP90 chaperone/DNA topoisomerase II/histidine kinase"/>
    <property type="match status" value="1"/>
</dbReference>
<proteinExistence type="predicted"/>
<evidence type="ECO:0000313" key="12">
    <source>
        <dbReference type="Proteomes" id="UP001196661"/>
    </source>
</evidence>